<keyword evidence="1" id="KW-1133">Transmembrane helix</keyword>
<keyword evidence="1" id="KW-0812">Transmembrane</keyword>
<protein>
    <submittedName>
        <fullName evidence="2">Holin</fullName>
    </submittedName>
</protein>
<feature type="transmembrane region" description="Helical" evidence="1">
    <location>
        <begin position="37"/>
        <end position="57"/>
    </location>
</feature>
<evidence type="ECO:0000256" key="1">
    <source>
        <dbReference type="SAM" id="Phobius"/>
    </source>
</evidence>
<proteinExistence type="predicted"/>
<dbReference type="EMBL" id="BK015703">
    <property type="protein sequence ID" value="DAE20915.1"/>
    <property type="molecule type" value="Genomic_DNA"/>
</dbReference>
<feature type="transmembrane region" description="Helical" evidence="1">
    <location>
        <begin position="63"/>
        <end position="84"/>
    </location>
</feature>
<feature type="transmembrane region" description="Helical" evidence="1">
    <location>
        <begin position="6"/>
        <end position="25"/>
    </location>
</feature>
<reference evidence="2" key="1">
    <citation type="journal article" date="2021" name="Proc. Natl. Acad. Sci. U.S.A.">
        <title>A Catalog of Tens of Thousands of Viruses from Human Metagenomes Reveals Hidden Associations with Chronic Diseases.</title>
        <authorList>
            <person name="Tisza M.J."/>
            <person name="Buck C.B."/>
        </authorList>
    </citation>
    <scope>NUCLEOTIDE SEQUENCE</scope>
    <source>
        <strain evidence="2">CtgBD49</strain>
    </source>
</reference>
<name>A0A8S5QQ34_9CAUD</name>
<sequence length="98" mass="10555">MEFEFIDWSYISTFAGCLAIVMAITEVIKNIGFIKKIPTQITSWVLAFAILILAQVFTGDISASSAVLALINSVFVSLTANGGYEAITRIFGSAKKDA</sequence>
<evidence type="ECO:0000313" key="2">
    <source>
        <dbReference type="EMBL" id="DAE20915.1"/>
    </source>
</evidence>
<accession>A0A8S5QQ34</accession>
<keyword evidence="1" id="KW-0472">Membrane</keyword>
<organism evidence="2">
    <name type="scientific">Siphoviridae sp. ctgBD49</name>
    <dbReference type="NCBI Taxonomy" id="2826420"/>
    <lineage>
        <taxon>Viruses</taxon>
        <taxon>Duplodnaviria</taxon>
        <taxon>Heunggongvirae</taxon>
        <taxon>Uroviricota</taxon>
        <taxon>Caudoviricetes</taxon>
    </lineage>
</organism>